<feature type="transmembrane region" description="Helical" evidence="1">
    <location>
        <begin position="24"/>
        <end position="42"/>
    </location>
</feature>
<protein>
    <recommendedName>
        <fullName evidence="4">DUF3099 domain-containing protein</fullName>
    </recommendedName>
</protein>
<keyword evidence="1" id="KW-0472">Membrane</keyword>
<evidence type="ECO:0000313" key="3">
    <source>
        <dbReference type="Proteomes" id="UP000571183"/>
    </source>
</evidence>
<dbReference type="AlphaFoldDB" id="A0A840DJG5"/>
<comment type="caution">
    <text evidence="2">The sequence shown here is derived from an EMBL/GenBank/DDBJ whole genome shotgun (WGS) entry which is preliminary data.</text>
</comment>
<gene>
    <name evidence="2" type="ORF">F5897_001172</name>
</gene>
<evidence type="ECO:0000313" key="2">
    <source>
        <dbReference type="EMBL" id="MBB4071853.1"/>
    </source>
</evidence>
<dbReference type="Proteomes" id="UP000571183">
    <property type="component" value="Unassembled WGS sequence"/>
</dbReference>
<dbReference type="InterPro" id="IPR021449">
    <property type="entry name" value="DUF3099"/>
</dbReference>
<sequence>MSESFNVTSAGIDPATDRQQRMRAYTIAMLIRTICVVIIFIAPGWWAVIPALGAIFLPSIAVMIANITAAPTEQAVTAVAPLALTAPQQPAADRSTPHTIVIDSFTDRRATGERLPDADA</sequence>
<name>A0A840DJG5_9MICO</name>
<dbReference type="EMBL" id="JACIFD010000011">
    <property type="protein sequence ID" value="MBB4071853.1"/>
    <property type="molecule type" value="Genomic_DNA"/>
</dbReference>
<organism evidence="2 3">
    <name type="scientific">Canibacter oris</name>
    <dbReference type="NCBI Taxonomy" id="1365628"/>
    <lineage>
        <taxon>Bacteria</taxon>
        <taxon>Bacillati</taxon>
        <taxon>Actinomycetota</taxon>
        <taxon>Actinomycetes</taxon>
        <taxon>Micrococcales</taxon>
        <taxon>Microbacteriaceae</taxon>
        <taxon>Canibacter</taxon>
    </lineage>
</organism>
<keyword evidence="1" id="KW-0812">Transmembrane</keyword>
<reference evidence="2" key="1">
    <citation type="submission" date="2020-08" db="EMBL/GenBank/DDBJ databases">
        <title>Sequencing the genomes of 1000 actinobacteria strains.</title>
        <authorList>
            <person name="Klenk H.-P."/>
        </authorList>
    </citation>
    <scope>NUCLEOTIDE SEQUENCE [LARGE SCALE GENOMIC DNA]</scope>
    <source>
        <strain evidence="2">DSM 27064</strain>
    </source>
</reference>
<keyword evidence="1" id="KW-1133">Transmembrane helix</keyword>
<proteinExistence type="predicted"/>
<dbReference type="RefSeq" id="WP_183304827.1">
    <property type="nucleotide sequence ID" value="NZ_JACIFD010000011.1"/>
</dbReference>
<evidence type="ECO:0000256" key="1">
    <source>
        <dbReference type="SAM" id="Phobius"/>
    </source>
</evidence>
<evidence type="ECO:0008006" key="4">
    <source>
        <dbReference type="Google" id="ProtNLM"/>
    </source>
</evidence>
<accession>A0A840DJG5</accession>
<dbReference type="Pfam" id="PF11298">
    <property type="entry name" value="DUF3099"/>
    <property type="match status" value="1"/>
</dbReference>
<keyword evidence="3" id="KW-1185">Reference proteome</keyword>